<keyword evidence="2" id="KW-1185">Reference proteome</keyword>
<evidence type="ECO:0000313" key="1">
    <source>
        <dbReference type="EMBL" id="QCX37332.1"/>
    </source>
</evidence>
<dbReference type="EMBL" id="CP040749">
    <property type="protein sequence ID" value="QCX37332.1"/>
    <property type="molecule type" value="Genomic_DNA"/>
</dbReference>
<dbReference type="RefSeq" id="WP_138948274.1">
    <property type="nucleotide sequence ID" value="NZ_CP040749.1"/>
</dbReference>
<accession>A0A5B7TRV6</accession>
<dbReference type="KEGG" id="fbe:FF125_02340"/>
<protein>
    <recommendedName>
        <fullName evidence="3">Erythromycin esterase family protein</fullName>
    </recommendedName>
</protein>
<sequence length="404" mass="47279">MTKIIFIFLLSILSTTLFAQEKLKSFDISEFAHAFEINNDIIEGAGIKILENRISESQFLLLGEQHYSPEISEFTNAILPKLKQSNFKYFAVEVGPNSTEKMVTVIKEQNSLFDFNTNFYSNYKDIPFPFFDGKKDELFLKTAINENFEIWGIDQEFLSSQLFLIDEIYNQSNEKSSLEPHFDSAKKFIIQEFKKDKENKNYSMFTKLLESNIVTSFFEKCQNEKQNKIIADLITSWKIYAFNETRKYSENNFTRMKYMKRKFGENYKIALKKDSIPKIFIKMGSMHLARGKNWLGIYDLGNMIKELSYFNGTESTSINCFARFSQDKDGTIYDYLDDEDGKAYQPILELAKKDKWVLIETKPILELVKKKKIELNSDLKILISGFDFILFTPIKTEVKINYAE</sequence>
<evidence type="ECO:0008006" key="3">
    <source>
        <dbReference type="Google" id="ProtNLM"/>
    </source>
</evidence>
<dbReference type="AlphaFoldDB" id="A0A5B7TRV6"/>
<dbReference type="OrthoDB" id="733813at2"/>
<proteinExistence type="predicted"/>
<gene>
    <name evidence="1" type="ORF">FF125_02340</name>
</gene>
<dbReference type="Proteomes" id="UP000306229">
    <property type="component" value="Chromosome"/>
</dbReference>
<reference evidence="1 2" key="1">
    <citation type="submission" date="2019-05" db="EMBL/GenBank/DDBJ databases">
        <title>Algicella ahnfeltiae gen. nov., sp. nov., a novel marine bacterium of the family Flavobacteriaceae isolated from a red alga.</title>
        <authorList>
            <person name="Nedashkovskaya O.I."/>
            <person name="Kukhlevskiy A.D."/>
            <person name="Kim S.-G."/>
            <person name="Zhukova N.V."/>
            <person name="Mikhailov V.V."/>
        </authorList>
    </citation>
    <scope>NUCLEOTIDE SEQUENCE [LARGE SCALE GENOMIC DNA]</scope>
    <source>
        <strain evidence="1 2">10Alg115</strain>
    </source>
</reference>
<name>A0A5B7TRV6_9FLAO</name>
<evidence type="ECO:0000313" key="2">
    <source>
        <dbReference type="Proteomes" id="UP000306229"/>
    </source>
</evidence>
<organism evidence="1 2">
    <name type="scientific">Aureibaculum algae</name>
    <dbReference type="NCBI Taxonomy" id="2584122"/>
    <lineage>
        <taxon>Bacteria</taxon>
        <taxon>Pseudomonadati</taxon>
        <taxon>Bacteroidota</taxon>
        <taxon>Flavobacteriia</taxon>
        <taxon>Flavobacteriales</taxon>
        <taxon>Flavobacteriaceae</taxon>
        <taxon>Aureibaculum</taxon>
    </lineage>
</organism>